<protein>
    <submittedName>
        <fullName evidence="2">Uncharacterized protein</fullName>
    </submittedName>
</protein>
<evidence type="ECO:0000256" key="1">
    <source>
        <dbReference type="SAM" id="MobiDB-lite"/>
    </source>
</evidence>
<evidence type="ECO:0000313" key="2">
    <source>
        <dbReference type="EMBL" id="CCQ58089.1"/>
    </source>
</evidence>
<feature type="region of interest" description="Disordered" evidence="1">
    <location>
        <begin position="1"/>
        <end position="20"/>
    </location>
</feature>
<reference evidence="2 3" key="2">
    <citation type="submission" date="2013-09" db="EMBL/GenBank/DDBJ databases">
        <title>Whole genome comparison of six Crocosphaera watsonii strains with differing phenotypes.</title>
        <authorList>
            <person name="Bench S.R."/>
            <person name="Heller P."/>
            <person name="Frank I."/>
            <person name="Arciniega M."/>
            <person name="Shilova I.N."/>
            <person name="Zehr J.P."/>
        </authorList>
    </citation>
    <scope>NUCLEOTIDE SEQUENCE [LARGE SCALE GENOMIC DNA]</scope>
    <source>
        <strain evidence="2 3">WH 0005</strain>
    </source>
</reference>
<dbReference type="AlphaFoldDB" id="T2IYT0"/>
<evidence type="ECO:0000313" key="3">
    <source>
        <dbReference type="Proteomes" id="UP000017981"/>
    </source>
</evidence>
<dbReference type="Proteomes" id="UP000017981">
    <property type="component" value="Unassembled WGS sequence"/>
</dbReference>
<gene>
    <name evidence="2" type="ORF">CWATWH0005_95</name>
</gene>
<sequence length="38" mass="4334">MHKSDKVPRGSGKRKRLISRSVREPTVGDVLIIRTNVF</sequence>
<dbReference type="EMBL" id="CAQL01000961">
    <property type="protein sequence ID" value="CCQ58089.1"/>
    <property type="molecule type" value="Genomic_DNA"/>
</dbReference>
<name>T2IYT0_CROWT</name>
<proteinExistence type="predicted"/>
<organism evidence="2 3">
    <name type="scientific">Crocosphaera watsonii WH 0005</name>
    <dbReference type="NCBI Taxonomy" id="423472"/>
    <lineage>
        <taxon>Bacteria</taxon>
        <taxon>Bacillati</taxon>
        <taxon>Cyanobacteriota</taxon>
        <taxon>Cyanophyceae</taxon>
        <taxon>Oscillatoriophycideae</taxon>
        <taxon>Chroococcales</taxon>
        <taxon>Aphanothecaceae</taxon>
        <taxon>Crocosphaera</taxon>
    </lineage>
</organism>
<reference evidence="2 3" key="1">
    <citation type="submission" date="2013-01" db="EMBL/GenBank/DDBJ databases">
        <authorList>
            <person name="Bench S."/>
        </authorList>
    </citation>
    <scope>NUCLEOTIDE SEQUENCE [LARGE SCALE GENOMIC DNA]</scope>
    <source>
        <strain evidence="2 3">WH 0005</strain>
    </source>
</reference>
<comment type="caution">
    <text evidence="2">The sequence shown here is derived from an EMBL/GenBank/DDBJ whole genome shotgun (WGS) entry which is preliminary data.</text>
</comment>
<accession>T2IYT0</accession>